<dbReference type="Proteomes" id="UP000554482">
    <property type="component" value="Unassembled WGS sequence"/>
</dbReference>
<keyword evidence="4" id="KW-0539">Nucleus</keyword>
<reference evidence="7 8" key="1">
    <citation type="submission" date="2020-06" db="EMBL/GenBank/DDBJ databases">
        <title>Transcriptomic and genomic resources for Thalictrum thalictroides and T. hernandezii: Facilitating candidate gene discovery in an emerging model plant lineage.</title>
        <authorList>
            <person name="Arias T."/>
            <person name="Riano-Pachon D.M."/>
            <person name="Di Stilio V.S."/>
        </authorList>
    </citation>
    <scope>NUCLEOTIDE SEQUENCE [LARGE SCALE GENOMIC DNA]</scope>
    <source>
        <strain evidence="8">cv. WT478/WT964</strain>
        <tissue evidence="7">Leaves</tissue>
    </source>
</reference>
<dbReference type="PROSITE" id="PS50090">
    <property type="entry name" value="MYB_LIKE"/>
    <property type="match status" value="1"/>
</dbReference>
<dbReference type="GO" id="GO:0003677">
    <property type="term" value="F:DNA binding"/>
    <property type="evidence" value="ECO:0007669"/>
    <property type="project" value="UniProtKB-KW"/>
</dbReference>
<organism evidence="7 8">
    <name type="scientific">Thalictrum thalictroides</name>
    <name type="common">Rue-anemone</name>
    <name type="synonym">Anemone thalictroides</name>
    <dbReference type="NCBI Taxonomy" id="46969"/>
    <lineage>
        <taxon>Eukaryota</taxon>
        <taxon>Viridiplantae</taxon>
        <taxon>Streptophyta</taxon>
        <taxon>Embryophyta</taxon>
        <taxon>Tracheophyta</taxon>
        <taxon>Spermatophyta</taxon>
        <taxon>Magnoliopsida</taxon>
        <taxon>Ranunculales</taxon>
        <taxon>Ranunculaceae</taxon>
        <taxon>Thalictroideae</taxon>
        <taxon>Thalictrum</taxon>
    </lineage>
</organism>
<keyword evidence="2" id="KW-0677">Repeat</keyword>
<evidence type="ECO:0000259" key="6">
    <source>
        <dbReference type="PROSITE" id="PS51294"/>
    </source>
</evidence>
<name>A0A7J6VDL7_THATH</name>
<dbReference type="OrthoDB" id="2143914at2759"/>
<dbReference type="FunFam" id="1.10.10.60:FF:000254">
    <property type="entry name" value="transcription repressor MYB5-like"/>
    <property type="match status" value="1"/>
</dbReference>
<evidence type="ECO:0000256" key="3">
    <source>
        <dbReference type="ARBA" id="ARBA00023125"/>
    </source>
</evidence>
<dbReference type="PANTHER" id="PTHR47994">
    <property type="entry name" value="F14D16.11-RELATED"/>
    <property type="match status" value="1"/>
</dbReference>
<gene>
    <name evidence="7" type="ORF">FRX31_027989</name>
</gene>
<evidence type="ECO:0000256" key="2">
    <source>
        <dbReference type="ARBA" id="ARBA00022737"/>
    </source>
</evidence>
<dbReference type="Gene3D" id="1.10.10.60">
    <property type="entry name" value="Homeodomain-like"/>
    <property type="match status" value="1"/>
</dbReference>
<evidence type="ECO:0000256" key="1">
    <source>
        <dbReference type="ARBA" id="ARBA00004123"/>
    </source>
</evidence>
<feature type="domain" description="Myb-like" evidence="5">
    <location>
        <begin position="5"/>
        <end position="55"/>
    </location>
</feature>
<evidence type="ECO:0000313" key="8">
    <source>
        <dbReference type="Proteomes" id="UP000554482"/>
    </source>
</evidence>
<dbReference type="PANTHER" id="PTHR47994:SF5">
    <property type="entry name" value="F14D16.11-RELATED"/>
    <property type="match status" value="1"/>
</dbReference>
<dbReference type="CDD" id="cd00167">
    <property type="entry name" value="SANT"/>
    <property type="match status" value="1"/>
</dbReference>
<comment type="caution">
    <text evidence="7">The sequence shown here is derived from an EMBL/GenBank/DDBJ whole genome shotgun (WGS) entry which is preliminary data.</text>
</comment>
<dbReference type="Pfam" id="PF00249">
    <property type="entry name" value="Myb_DNA-binding"/>
    <property type="match status" value="1"/>
</dbReference>
<dbReference type="InterPro" id="IPR001005">
    <property type="entry name" value="SANT/Myb"/>
</dbReference>
<accession>A0A7J6VDL7</accession>
<dbReference type="InterPro" id="IPR015495">
    <property type="entry name" value="Myb_TF_plants"/>
</dbReference>
<dbReference type="GO" id="GO:0005634">
    <property type="term" value="C:nucleus"/>
    <property type="evidence" value="ECO:0007669"/>
    <property type="project" value="UniProtKB-SubCell"/>
</dbReference>
<comment type="subcellular location">
    <subcellularLocation>
        <location evidence="1">Nucleus</location>
    </subcellularLocation>
</comment>
<dbReference type="EMBL" id="JABWDY010034751">
    <property type="protein sequence ID" value="KAF5182422.1"/>
    <property type="molecule type" value="Genomic_DNA"/>
</dbReference>
<evidence type="ECO:0000259" key="5">
    <source>
        <dbReference type="PROSITE" id="PS50090"/>
    </source>
</evidence>
<keyword evidence="3" id="KW-0238">DNA-binding</keyword>
<proteinExistence type="predicted"/>
<dbReference type="InterPro" id="IPR017930">
    <property type="entry name" value="Myb_dom"/>
</dbReference>
<evidence type="ECO:0000313" key="7">
    <source>
        <dbReference type="EMBL" id="KAF5182422.1"/>
    </source>
</evidence>
<sequence length="202" mass="22557">MNYLRPSLKRGQIAPDEEDLILRLHRLLGNRWALIAGRIPGRTDNDIKNYWNTHLSKKLISQGIDPRTHKPLNPGSSSSCFGTVAPEPNLKNNINPAQPNSPSVEEMTCVGNEDDSVKNNNTNHLEGIGIVDLHQHSWQNYNAALLALQRSAANEENICYSTGEDIFSSLLNSWVYDEVFGYNPNPIYGGSIFFSQSGFDDE</sequence>
<dbReference type="SUPFAM" id="SSF46689">
    <property type="entry name" value="Homeodomain-like"/>
    <property type="match status" value="1"/>
</dbReference>
<dbReference type="PROSITE" id="PS51294">
    <property type="entry name" value="HTH_MYB"/>
    <property type="match status" value="1"/>
</dbReference>
<dbReference type="SMART" id="SM00717">
    <property type="entry name" value="SANT"/>
    <property type="match status" value="1"/>
</dbReference>
<dbReference type="AlphaFoldDB" id="A0A7J6VDL7"/>
<feature type="domain" description="HTH myb-type" evidence="6">
    <location>
        <begin position="5"/>
        <end position="59"/>
    </location>
</feature>
<protein>
    <submittedName>
        <fullName evidence="7">Transcription repressor myb5</fullName>
    </submittedName>
</protein>
<evidence type="ECO:0000256" key="4">
    <source>
        <dbReference type="ARBA" id="ARBA00023242"/>
    </source>
</evidence>
<dbReference type="InterPro" id="IPR009057">
    <property type="entry name" value="Homeodomain-like_sf"/>
</dbReference>
<keyword evidence="8" id="KW-1185">Reference proteome</keyword>